<protein>
    <submittedName>
        <fullName evidence="1">Sulfurtransferase complex subunit TusB</fullName>
    </submittedName>
</protein>
<comment type="caution">
    <text evidence="1">The sequence shown here is derived from an EMBL/GenBank/DDBJ whole genome shotgun (WGS) entry which is preliminary data.</text>
</comment>
<dbReference type="GO" id="GO:0016740">
    <property type="term" value="F:transferase activity"/>
    <property type="evidence" value="ECO:0007669"/>
    <property type="project" value="UniProtKB-KW"/>
</dbReference>
<sequence length="95" mass="10583">MLLHTLNRPPTSQVLAQALAGMGPDDKLLLIEDGVIGALPAHREHFNRVAGRLYALQEDLESRGLLPLRDQAVRVVDVEGFISMTETCERTVSWY</sequence>
<dbReference type="Gene3D" id="3.40.1260.10">
    <property type="entry name" value="DsrEFH-like"/>
    <property type="match status" value="1"/>
</dbReference>
<evidence type="ECO:0000313" key="2">
    <source>
        <dbReference type="Proteomes" id="UP000448235"/>
    </source>
</evidence>
<dbReference type="InterPro" id="IPR007215">
    <property type="entry name" value="Sulphur_relay_TusB/DsrH"/>
</dbReference>
<gene>
    <name evidence="1" type="primary">dsrH</name>
    <name evidence="1" type="ORF">GRB80_05190</name>
</gene>
<name>A0A7X4VXW3_9GAMM</name>
<dbReference type="PANTHER" id="PTHR37526:SF1">
    <property type="entry name" value="PROTEIN TUSB"/>
    <property type="match status" value="1"/>
</dbReference>
<reference evidence="1 2" key="1">
    <citation type="submission" date="2019-12" db="EMBL/GenBank/DDBJ databases">
        <title>Draft genome sequencing of Halomonas icarensis D1-1.</title>
        <authorList>
            <person name="Pandiyan K."/>
            <person name="Kushwaha P."/>
            <person name="Gowdham M."/>
            <person name="Chakdar H."/>
            <person name="Singh A."/>
            <person name="Kumar M."/>
            <person name="Saxena A.K."/>
        </authorList>
    </citation>
    <scope>NUCLEOTIDE SEQUENCE [LARGE SCALE GENOMIC DNA]</scope>
    <source>
        <strain evidence="1 2">D1-1</strain>
    </source>
</reference>
<keyword evidence="1" id="KW-0808">Transferase</keyword>
<dbReference type="InterPro" id="IPR027396">
    <property type="entry name" value="DsrEFH-like"/>
</dbReference>
<dbReference type="Proteomes" id="UP000448235">
    <property type="component" value="Unassembled WGS sequence"/>
</dbReference>
<accession>A0A7X4VXW3</accession>
<dbReference type="GO" id="GO:0002143">
    <property type="term" value="P:tRNA wobble position uridine thiolation"/>
    <property type="evidence" value="ECO:0007669"/>
    <property type="project" value="InterPro"/>
</dbReference>
<dbReference type="PANTHER" id="PTHR37526">
    <property type="entry name" value="PROTEIN TUSB"/>
    <property type="match status" value="1"/>
</dbReference>
<dbReference type="Pfam" id="PF04077">
    <property type="entry name" value="DsrH"/>
    <property type="match status" value="1"/>
</dbReference>
<dbReference type="SUPFAM" id="SSF75169">
    <property type="entry name" value="DsrEFH-like"/>
    <property type="match status" value="1"/>
</dbReference>
<keyword evidence="2" id="KW-1185">Reference proteome</keyword>
<dbReference type="RefSeq" id="WP_161422764.1">
    <property type="nucleotide sequence ID" value="NZ_JARWMY010000006.1"/>
</dbReference>
<dbReference type="GO" id="GO:1990228">
    <property type="term" value="C:sulfurtransferase complex"/>
    <property type="evidence" value="ECO:0007669"/>
    <property type="project" value="TreeGrafter"/>
</dbReference>
<dbReference type="NCBIfam" id="TIGR03011">
    <property type="entry name" value="sulf_tusB_dsrH"/>
    <property type="match status" value="1"/>
</dbReference>
<organism evidence="1 2">
    <name type="scientific">Halomonas icarae</name>
    <dbReference type="NCBI Taxonomy" id="2691040"/>
    <lineage>
        <taxon>Bacteria</taxon>
        <taxon>Pseudomonadati</taxon>
        <taxon>Pseudomonadota</taxon>
        <taxon>Gammaproteobacteria</taxon>
        <taxon>Oceanospirillales</taxon>
        <taxon>Halomonadaceae</taxon>
        <taxon>Halomonas</taxon>
    </lineage>
</organism>
<dbReference type="AlphaFoldDB" id="A0A7X4VXW3"/>
<dbReference type="EMBL" id="WUTS01000001">
    <property type="protein sequence ID" value="NAW12235.1"/>
    <property type="molecule type" value="Genomic_DNA"/>
</dbReference>
<evidence type="ECO:0000313" key="1">
    <source>
        <dbReference type="EMBL" id="NAW12235.1"/>
    </source>
</evidence>
<proteinExistence type="predicted"/>